<comment type="caution">
    <text evidence="2">The sequence shown here is derived from an EMBL/GenBank/DDBJ whole genome shotgun (WGS) entry which is preliminary data.</text>
</comment>
<dbReference type="Proteomes" id="UP000004358">
    <property type="component" value="Unassembled WGS sequence"/>
</dbReference>
<accession>A3ZYI0</accession>
<keyword evidence="1" id="KW-0732">Signal</keyword>
<feature type="chain" id="PRO_5002665052" description="SCP domain-containing protein" evidence="1">
    <location>
        <begin position="35"/>
        <end position="296"/>
    </location>
</feature>
<reference evidence="2 3" key="1">
    <citation type="submission" date="2006-02" db="EMBL/GenBank/DDBJ databases">
        <authorList>
            <person name="Amann R."/>
            <person name="Ferriera S."/>
            <person name="Johnson J."/>
            <person name="Kravitz S."/>
            <person name="Halpern A."/>
            <person name="Remington K."/>
            <person name="Beeson K."/>
            <person name="Tran B."/>
            <person name="Rogers Y.-H."/>
            <person name="Friedman R."/>
            <person name="Venter J.C."/>
        </authorList>
    </citation>
    <scope>NUCLEOTIDE SEQUENCE [LARGE SCALE GENOMIC DNA]</scope>
    <source>
        <strain evidence="2 3">DSM 3645</strain>
    </source>
</reference>
<evidence type="ECO:0000256" key="1">
    <source>
        <dbReference type="SAM" id="SignalP"/>
    </source>
</evidence>
<evidence type="ECO:0008006" key="4">
    <source>
        <dbReference type="Google" id="ProtNLM"/>
    </source>
</evidence>
<protein>
    <recommendedName>
        <fullName evidence="4">SCP domain-containing protein</fullName>
    </recommendedName>
</protein>
<proteinExistence type="predicted"/>
<feature type="signal peptide" evidence="1">
    <location>
        <begin position="1"/>
        <end position="34"/>
    </location>
</feature>
<dbReference type="EMBL" id="AANZ01000021">
    <property type="protein sequence ID" value="EAQ78430.1"/>
    <property type="molecule type" value="Genomic_DNA"/>
</dbReference>
<name>A3ZYI0_9BACT</name>
<dbReference type="HOGENOM" id="CLU_888117_0_0_0"/>
<sequence length="296" mass="33748">MLLRITPRAKLMLKRTPLAIAALLAITITQTVLADTPYWYDDYSTAVRTATNEGRMLLIYFRDEDQTKQAEFQRVLDDPKVAELLNNYILAELPIDATVGTKSGTTKLMSHDSFQHMAGQPGIAIVDYVDSQDETYGYVVSQFPFRDRRVRSIQQMQTILSLPRGSLTQRTLIYAVRMHPERPRSTNGAFRRLLAVATFQHSRLQARMQLQGHHSWESRFHQLSGQLPGHMLPTEVCAESWPGQNLEDAAIECVHSWRHSSGHWSAVSADNTYYAYDMKRGNNGIWYATGIFAKNR</sequence>
<dbReference type="eggNOG" id="ENOG5033V9C">
    <property type="taxonomic scope" value="Bacteria"/>
</dbReference>
<organism evidence="2 3">
    <name type="scientific">Blastopirellula marina DSM 3645</name>
    <dbReference type="NCBI Taxonomy" id="314230"/>
    <lineage>
        <taxon>Bacteria</taxon>
        <taxon>Pseudomonadati</taxon>
        <taxon>Planctomycetota</taxon>
        <taxon>Planctomycetia</taxon>
        <taxon>Pirellulales</taxon>
        <taxon>Pirellulaceae</taxon>
        <taxon>Blastopirellula</taxon>
    </lineage>
</organism>
<dbReference type="AlphaFoldDB" id="A3ZYI0"/>
<gene>
    <name evidence="2" type="ORF">DSM3645_07056</name>
</gene>
<evidence type="ECO:0000313" key="2">
    <source>
        <dbReference type="EMBL" id="EAQ78430.1"/>
    </source>
</evidence>
<evidence type="ECO:0000313" key="3">
    <source>
        <dbReference type="Proteomes" id="UP000004358"/>
    </source>
</evidence>